<evidence type="ECO:0000313" key="4">
    <source>
        <dbReference type="WBParaSite" id="BTMF_0000383701-mRNA-1"/>
    </source>
</evidence>
<reference evidence="4" key="1">
    <citation type="submission" date="2017-02" db="UniProtKB">
        <authorList>
            <consortium name="WormBaseParasite"/>
        </authorList>
    </citation>
    <scope>IDENTIFICATION</scope>
</reference>
<gene>
    <name evidence="2" type="ORF">BTMF_LOCUS3141</name>
</gene>
<dbReference type="WBParaSite" id="BTMF_0000383701-mRNA-1">
    <property type="protein sequence ID" value="BTMF_0000383701-mRNA-1"/>
    <property type="gene ID" value="BTMF_0000383701"/>
</dbReference>
<evidence type="ECO:0000313" key="2">
    <source>
        <dbReference type="EMBL" id="VDO14102.1"/>
    </source>
</evidence>
<protein>
    <submittedName>
        <fullName evidence="4">7TM_GPCR_Srx domain-containing protein</fullName>
    </submittedName>
</protein>
<dbReference type="EMBL" id="UZAG01002775">
    <property type="protein sequence ID" value="VDO14102.1"/>
    <property type="molecule type" value="Genomic_DNA"/>
</dbReference>
<reference evidence="2 3" key="2">
    <citation type="submission" date="2018-11" db="EMBL/GenBank/DDBJ databases">
        <authorList>
            <consortium name="Pathogen Informatics"/>
        </authorList>
    </citation>
    <scope>NUCLEOTIDE SEQUENCE [LARGE SCALE GENOMIC DNA]</scope>
</reference>
<organism evidence="4">
    <name type="scientific">Brugia timori</name>
    <dbReference type="NCBI Taxonomy" id="42155"/>
    <lineage>
        <taxon>Eukaryota</taxon>
        <taxon>Metazoa</taxon>
        <taxon>Ecdysozoa</taxon>
        <taxon>Nematoda</taxon>
        <taxon>Chromadorea</taxon>
        <taxon>Rhabditida</taxon>
        <taxon>Spirurina</taxon>
        <taxon>Spiruromorpha</taxon>
        <taxon>Filarioidea</taxon>
        <taxon>Onchocercidae</taxon>
        <taxon>Brugia</taxon>
    </lineage>
</organism>
<evidence type="ECO:0000256" key="1">
    <source>
        <dbReference type="SAM" id="Phobius"/>
    </source>
</evidence>
<dbReference type="Proteomes" id="UP000280834">
    <property type="component" value="Unassembled WGS sequence"/>
</dbReference>
<dbReference type="AlphaFoldDB" id="A0A0R3QBV9"/>
<keyword evidence="3" id="KW-1185">Reference proteome</keyword>
<keyword evidence="1" id="KW-0472">Membrane</keyword>
<keyword evidence="1" id="KW-1133">Transmembrane helix</keyword>
<proteinExistence type="predicted"/>
<sequence>MAGYCDAVGFLCIRDFRTTARKGLLLASIATINNSVLFVVSTLNLNFHIS</sequence>
<feature type="transmembrane region" description="Helical" evidence="1">
    <location>
        <begin position="24"/>
        <end position="47"/>
    </location>
</feature>
<accession>A0A0R3QBV9</accession>
<keyword evidence="1" id="KW-0812">Transmembrane</keyword>
<name>A0A0R3QBV9_9BILA</name>
<evidence type="ECO:0000313" key="3">
    <source>
        <dbReference type="Proteomes" id="UP000280834"/>
    </source>
</evidence>